<reference evidence="1" key="1">
    <citation type="submission" date="2021-01" db="EMBL/GenBank/DDBJ databases">
        <authorList>
            <consortium name="Genoscope - CEA"/>
            <person name="William W."/>
        </authorList>
    </citation>
    <scope>NUCLEOTIDE SEQUENCE</scope>
</reference>
<dbReference type="AlphaFoldDB" id="A0A8S1T8W9"/>
<sequence>MNVRDTPSDLQLDQIFFNQFDEGIQIYSYETYVCDGFVEINRSRSNDEGIWKEITGLQI</sequence>
<keyword evidence="2" id="KW-1185">Reference proteome</keyword>
<dbReference type="Proteomes" id="UP000683925">
    <property type="component" value="Unassembled WGS sequence"/>
</dbReference>
<evidence type="ECO:0000313" key="1">
    <source>
        <dbReference type="EMBL" id="CAD8148087.1"/>
    </source>
</evidence>
<comment type="caution">
    <text evidence="1">The sequence shown here is derived from an EMBL/GenBank/DDBJ whole genome shotgun (WGS) entry which is preliminary data.</text>
</comment>
<protein>
    <submittedName>
        <fullName evidence="1">Uncharacterized protein</fullName>
    </submittedName>
</protein>
<name>A0A8S1T8W9_PAROT</name>
<evidence type="ECO:0000313" key="2">
    <source>
        <dbReference type="Proteomes" id="UP000683925"/>
    </source>
</evidence>
<proteinExistence type="predicted"/>
<dbReference type="EMBL" id="CAJJDP010000020">
    <property type="protein sequence ID" value="CAD8148087.1"/>
    <property type="molecule type" value="Genomic_DNA"/>
</dbReference>
<organism evidence="1 2">
    <name type="scientific">Paramecium octaurelia</name>
    <dbReference type="NCBI Taxonomy" id="43137"/>
    <lineage>
        <taxon>Eukaryota</taxon>
        <taxon>Sar</taxon>
        <taxon>Alveolata</taxon>
        <taxon>Ciliophora</taxon>
        <taxon>Intramacronucleata</taxon>
        <taxon>Oligohymenophorea</taxon>
        <taxon>Peniculida</taxon>
        <taxon>Parameciidae</taxon>
        <taxon>Paramecium</taxon>
    </lineage>
</organism>
<gene>
    <name evidence="1" type="ORF">POCTA_138.1.T0200349</name>
</gene>
<accession>A0A8S1T8W9</accession>